<sequence length="191" mass="20773">MAPEGSDIWTIRYQNNQKVFVNQKTGAEVCPSSSLATHPNLCPGISPGLTPPTATTASQSARSGQGITAIPTDTVGRTEGSDMETTESEDEEAEEYGAEQSTEDDQHSTEEEEVEEGEEESFDTVPDFTAGDSDRIFRRPEAVLTTTPSQNLLKMHECKQVEDADKETKGSFKSARSRIRFCAVKDDSGSD</sequence>
<accession>A0A448XDH0</accession>
<reference evidence="2" key="1">
    <citation type="submission" date="2018-11" db="EMBL/GenBank/DDBJ databases">
        <authorList>
            <consortium name="Pathogen Informatics"/>
        </authorList>
    </citation>
    <scope>NUCLEOTIDE SEQUENCE</scope>
</reference>
<dbReference type="AlphaFoldDB" id="A0A448XDH0"/>
<keyword evidence="3" id="KW-1185">Reference proteome</keyword>
<feature type="compositionally biased region" description="Acidic residues" evidence="1">
    <location>
        <begin position="81"/>
        <end position="103"/>
    </location>
</feature>
<evidence type="ECO:0000256" key="1">
    <source>
        <dbReference type="SAM" id="MobiDB-lite"/>
    </source>
</evidence>
<proteinExistence type="predicted"/>
<organism evidence="2 3">
    <name type="scientific">Protopolystoma xenopodis</name>
    <dbReference type="NCBI Taxonomy" id="117903"/>
    <lineage>
        <taxon>Eukaryota</taxon>
        <taxon>Metazoa</taxon>
        <taxon>Spiralia</taxon>
        <taxon>Lophotrochozoa</taxon>
        <taxon>Platyhelminthes</taxon>
        <taxon>Monogenea</taxon>
        <taxon>Polyopisthocotylea</taxon>
        <taxon>Polystomatidea</taxon>
        <taxon>Polystomatidae</taxon>
        <taxon>Protopolystoma</taxon>
    </lineage>
</organism>
<protein>
    <submittedName>
        <fullName evidence="2">Uncharacterized protein</fullName>
    </submittedName>
</protein>
<evidence type="ECO:0000313" key="3">
    <source>
        <dbReference type="Proteomes" id="UP000784294"/>
    </source>
</evidence>
<feature type="compositionally biased region" description="Acidic residues" evidence="1">
    <location>
        <begin position="110"/>
        <end position="122"/>
    </location>
</feature>
<name>A0A448XDH0_9PLAT</name>
<feature type="region of interest" description="Disordered" evidence="1">
    <location>
        <begin position="30"/>
        <end position="140"/>
    </location>
</feature>
<dbReference type="Proteomes" id="UP000784294">
    <property type="component" value="Unassembled WGS sequence"/>
</dbReference>
<gene>
    <name evidence="2" type="ORF">PXEA_LOCUS27673</name>
</gene>
<comment type="caution">
    <text evidence="2">The sequence shown here is derived from an EMBL/GenBank/DDBJ whole genome shotgun (WGS) entry which is preliminary data.</text>
</comment>
<dbReference type="EMBL" id="CAAALY010247253">
    <property type="protein sequence ID" value="VEL34233.1"/>
    <property type="molecule type" value="Genomic_DNA"/>
</dbReference>
<evidence type="ECO:0000313" key="2">
    <source>
        <dbReference type="EMBL" id="VEL34233.1"/>
    </source>
</evidence>